<reference evidence="2" key="2">
    <citation type="submission" date="2020-05" db="UniProtKB">
        <authorList>
            <consortium name="EnsemblMetazoa"/>
        </authorList>
    </citation>
    <scope>IDENTIFICATION</scope>
    <source>
        <strain evidence="2">IAEA</strain>
    </source>
</reference>
<evidence type="ECO:0000313" key="2">
    <source>
        <dbReference type="EnsemblMetazoa" id="GBRI036753-PA"/>
    </source>
</evidence>
<sequence>MTESDSEQLLALTKVDEKIETTNRLNSKSTMIYMNAGFSIALAMSILISLSSFVSCIIANDRKGYNINKSSKIDHLADPTDFNALMSLPFIVKVEPAPFKKTIGQSLHRISHHSATDRGDIVQLFLLSRNVTSSSLIT</sequence>
<accession>A0A1A9WXY0</accession>
<protein>
    <submittedName>
        <fullName evidence="2">Uncharacterized protein</fullName>
    </submittedName>
</protein>
<keyword evidence="1" id="KW-1133">Transmembrane helix</keyword>
<proteinExistence type="predicted"/>
<organism evidence="2 3">
    <name type="scientific">Glossina brevipalpis</name>
    <dbReference type="NCBI Taxonomy" id="37001"/>
    <lineage>
        <taxon>Eukaryota</taxon>
        <taxon>Metazoa</taxon>
        <taxon>Ecdysozoa</taxon>
        <taxon>Arthropoda</taxon>
        <taxon>Hexapoda</taxon>
        <taxon>Insecta</taxon>
        <taxon>Pterygota</taxon>
        <taxon>Neoptera</taxon>
        <taxon>Endopterygota</taxon>
        <taxon>Diptera</taxon>
        <taxon>Brachycera</taxon>
        <taxon>Muscomorpha</taxon>
        <taxon>Hippoboscoidea</taxon>
        <taxon>Glossinidae</taxon>
        <taxon>Glossina</taxon>
    </lineage>
</organism>
<evidence type="ECO:0000313" key="3">
    <source>
        <dbReference type="Proteomes" id="UP000091820"/>
    </source>
</evidence>
<keyword evidence="3" id="KW-1185">Reference proteome</keyword>
<keyword evidence="1" id="KW-0812">Transmembrane</keyword>
<dbReference type="VEuPathDB" id="VectorBase:GBRI036753"/>
<evidence type="ECO:0000256" key="1">
    <source>
        <dbReference type="SAM" id="Phobius"/>
    </source>
</evidence>
<name>A0A1A9WXY0_9MUSC</name>
<keyword evidence="1" id="KW-0472">Membrane</keyword>
<dbReference type="Proteomes" id="UP000091820">
    <property type="component" value="Unassembled WGS sequence"/>
</dbReference>
<reference evidence="3" key="1">
    <citation type="submission" date="2014-03" db="EMBL/GenBank/DDBJ databases">
        <authorList>
            <person name="Aksoy S."/>
            <person name="Warren W."/>
            <person name="Wilson R.K."/>
        </authorList>
    </citation>
    <scope>NUCLEOTIDE SEQUENCE [LARGE SCALE GENOMIC DNA]</scope>
    <source>
        <strain evidence="3">IAEA</strain>
    </source>
</reference>
<dbReference type="EnsemblMetazoa" id="GBRI036753-RA">
    <property type="protein sequence ID" value="GBRI036753-PA"/>
    <property type="gene ID" value="GBRI036753"/>
</dbReference>
<dbReference type="AlphaFoldDB" id="A0A1A9WXY0"/>
<feature type="transmembrane region" description="Helical" evidence="1">
    <location>
        <begin position="32"/>
        <end position="59"/>
    </location>
</feature>